<feature type="region of interest" description="Disordered" evidence="1">
    <location>
        <begin position="67"/>
        <end position="99"/>
    </location>
</feature>
<gene>
    <name evidence="2" type="ORF">GCM10010280_56810</name>
</gene>
<feature type="compositionally biased region" description="Basic and acidic residues" evidence="1">
    <location>
        <begin position="67"/>
        <end position="91"/>
    </location>
</feature>
<evidence type="ECO:0000313" key="3">
    <source>
        <dbReference type="Proteomes" id="UP000656732"/>
    </source>
</evidence>
<proteinExistence type="predicted"/>
<dbReference type="Proteomes" id="UP000656732">
    <property type="component" value="Unassembled WGS sequence"/>
</dbReference>
<dbReference type="AlphaFoldDB" id="A0A918C1U4"/>
<sequence length="99" mass="10831">MPLTRSLTRRTAEAYLTHHPHERDSPAGLLSLLDCAYGPADQAPAEEAHQVIDATLDSVSGIAYDSAHGDPELVERGRRTPARLRAEHHDFLPPTGEAR</sequence>
<name>A0A918C1U4_9ACTN</name>
<dbReference type="RefSeq" id="WP_308431850.1">
    <property type="nucleotide sequence ID" value="NZ_BMTU01000014.1"/>
</dbReference>
<organism evidence="2 3">
    <name type="scientific">Streptomyces pilosus</name>
    <dbReference type="NCBI Taxonomy" id="28893"/>
    <lineage>
        <taxon>Bacteria</taxon>
        <taxon>Bacillati</taxon>
        <taxon>Actinomycetota</taxon>
        <taxon>Actinomycetes</taxon>
        <taxon>Kitasatosporales</taxon>
        <taxon>Streptomycetaceae</taxon>
        <taxon>Streptomyces</taxon>
    </lineage>
</organism>
<comment type="caution">
    <text evidence="2">The sequence shown here is derived from an EMBL/GenBank/DDBJ whole genome shotgun (WGS) entry which is preliminary data.</text>
</comment>
<protein>
    <submittedName>
        <fullName evidence="2">Uncharacterized protein</fullName>
    </submittedName>
</protein>
<accession>A0A918C1U4</accession>
<keyword evidence="3" id="KW-1185">Reference proteome</keyword>
<reference evidence="2" key="1">
    <citation type="journal article" date="2014" name="Int. J. Syst. Evol. Microbiol.">
        <title>Complete genome sequence of Corynebacterium casei LMG S-19264T (=DSM 44701T), isolated from a smear-ripened cheese.</title>
        <authorList>
            <consortium name="US DOE Joint Genome Institute (JGI-PGF)"/>
            <person name="Walter F."/>
            <person name="Albersmeier A."/>
            <person name="Kalinowski J."/>
            <person name="Ruckert C."/>
        </authorList>
    </citation>
    <scope>NUCLEOTIDE SEQUENCE</scope>
    <source>
        <strain evidence="2">JCM 4403</strain>
    </source>
</reference>
<dbReference type="EMBL" id="BMTU01000014">
    <property type="protein sequence ID" value="GGR01373.1"/>
    <property type="molecule type" value="Genomic_DNA"/>
</dbReference>
<evidence type="ECO:0000256" key="1">
    <source>
        <dbReference type="SAM" id="MobiDB-lite"/>
    </source>
</evidence>
<evidence type="ECO:0000313" key="2">
    <source>
        <dbReference type="EMBL" id="GGR01373.1"/>
    </source>
</evidence>
<reference evidence="2" key="2">
    <citation type="submission" date="2020-09" db="EMBL/GenBank/DDBJ databases">
        <authorList>
            <person name="Sun Q."/>
            <person name="Ohkuma M."/>
        </authorList>
    </citation>
    <scope>NUCLEOTIDE SEQUENCE</scope>
    <source>
        <strain evidence="2">JCM 4403</strain>
    </source>
</reference>